<name>A0A9W6U7T0_9STRA</name>
<protein>
    <submittedName>
        <fullName evidence="1">Unnamed protein product</fullName>
    </submittedName>
</protein>
<evidence type="ECO:0000313" key="2">
    <source>
        <dbReference type="Proteomes" id="UP001165121"/>
    </source>
</evidence>
<dbReference type="EMBL" id="BSXT01000443">
    <property type="protein sequence ID" value="GMF27660.1"/>
    <property type="molecule type" value="Genomic_DNA"/>
</dbReference>
<accession>A0A9W6U7T0</accession>
<gene>
    <name evidence="1" type="ORF">Pfra01_000554700</name>
</gene>
<keyword evidence="2" id="KW-1185">Reference proteome</keyword>
<organism evidence="1 2">
    <name type="scientific">Phytophthora fragariaefolia</name>
    <dbReference type="NCBI Taxonomy" id="1490495"/>
    <lineage>
        <taxon>Eukaryota</taxon>
        <taxon>Sar</taxon>
        <taxon>Stramenopiles</taxon>
        <taxon>Oomycota</taxon>
        <taxon>Peronosporomycetes</taxon>
        <taxon>Peronosporales</taxon>
        <taxon>Peronosporaceae</taxon>
        <taxon>Phytophthora</taxon>
    </lineage>
</organism>
<dbReference type="OrthoDB" id="125152at2759"/>
<sequence length="153" mass="16896">MLTRDDFVKVILTGKPLSEATIKGRASYLIKLYRGLGNEADDLILLNQYSKVIKHAREGKSAEGSKTKLFHILYLVDSKAGKGIDAPAKKQYRAAATRARNPSMKDTAHNVATPEQIAMYVSIEDMAKQLDEAIAKLFADYEIPGDAKKNLGR</sequence>
<comment type="caution">
    <text evidence="1">The sequence shown here is derived from an EMBL/GenBank/DDBJ whole genome shotgun (WGS) entry which is preliminary data.</text>
</comment>
<dbReference type="Proteomes" id="UP001165121">
    <property type="component" value="Unassembled WGS sequence"/>
</dbReference>
<evidence type="ECO:0000313" key="1">
    <source>
        <dbReference type="EMBL" id="GMF27660.1"/>
    </source>
</evidence>
<reference evidence="1" key="1">
    <citation type="submission" date="2023-04" db="EMBL/GenBank/DDBJ databases">
        <title>Phytophthora fragariaefolia NBRC 109709.</title>
        <authorList>
            <person name="Ichikawa N."/>
            <person name="Sato H."/>
            <person name="Tonouchi N."/>
        </authorList>
    </citation>
    <scope>NUCLEOTIDE SEQUENCE</scope>
    <source>
        <strain evidence="1">NBRC 109709</strain>
    </source>
</reference>
<dbReference type="AlphaFoldDB" id="A0A9W6U7T0"/>
<proteinExistence type="predicted"/>